<dbReference type="InterPro" id="IPR011335">
    <property type="entry name" value="Restrct_endonuc-II-like"/>
</dbReference>
<dbReference type="Pfam" id="PF04480">
    <property type="entry name" value="DUF559"/>
    <property type="match status" value="1"/>
</dbReference>
<dbReference type="InterPro" id="IPR007569">
    <property type="entry name" value="DUF559"/>
</dbReference>
<sequence>MEQRKFAKNLRKNMTDAERLLWRHLRDKRIQGAKFRRQHPLGPYVVDFVELNHRLIVEADGGHHNESSRDSVRDAWLIQQGFQVLRFWNHDIQGQTEVVLEEIYRALRASPSPRPSPSGGEGDQSAVNGDDRTAINPST</sequence>
<dbReference type="RefSeq" id="WP_189576783.1">
    <property type="nucleotide sequence ID" value="NZ_BMXV01000005.1"/>
</dbReference>
<reference evidence="4" key="1">
    <citation type="journal article" date="2019" name="Int. J. Syst. Evol. Microbiol.">
        <title>The Global Catalogue of Microorganisms (GCM) 10K type strain sequencing project: providing services to taxonomists for standard genome sequencing and annotation.</title>
        <authorList>
            <consortium name="The Broad Institute Genomics Platform"/>
            <consortium name="The Broad Institute Genome Sequencing Center for Infectious Disease"/>
            <person name="Wu L."/>
            <person name="Ma J."/>
        </authorList>
    </citation>
    <scope>NUCLEOTIDE SEQUENCE [LARGE SCALE GENOMIC DNA]</scope>
    <source>
        <strain evidence="4">KCTC 22280</strain>
    </source>
</reference>
<dbReference type="SUPFAM" id="SSF52980">
    <property type="entry name" value="Restriction endonuclease-like"/>
    <property type="match status" value="1"/>
</dbReference>
<evidence type="ECO:0000259" key="2">
    <source>
        <dbReference type="Pfam" id="PF04480"/>
    </source>
</evidence>
<organism evidence="3 4">
    <name type="scientific">Marinobacter zhanjiangensis</name>
    <dbReference type="NCBI Taxonomy" id="578215"/>
    <lineage>
        <taxon>Bacteria</taxon>
        <taxon>Pseudomonadati</taxon>
        <taxon>Pseudomonadota</taxon>
        <taxon>Gammaproteobacteria</taxon>
        <taxon>Pseudomonadales</taxon>
        <taxon>Marinobacteraceae</taxon>
        <taxon>Marinobacter</taxon>
    </lineage>
</organism>
<comment type="caution">
    <text evidence="3">The sequence shown here is derived from an EMBL/GenBank/DDBJ whole genome shotgun (WGS) entry which is preliminary data.</text>
</comment>
<accession>A0ABQ3B270</accession>
<dbReference type="PANTHER" id="PTHR38590">
    <property type="entry name" value="BLL0828 PROTEIN"/>
    <property type="match status" value="1"/>
</dbReference>
<protein>
    <recommendedName>
        <fullName evidence="2">DUF559 domain-containing protein</fullName>
    </recommendedName>
</protein>
<proteinExistence type="predicted"/>
<name>A0ABQ3B270_9GAMM</name>
<evidence type="ECO:0000313" key="4">
    <source>
        <dbReference type="Proteomes" id="UP000601597"/>
    </source>
</evidence>
<dbReference type="PANTHER" id="PTHR38590:SF1">
    <property type="entry name" value="BLL0828 PROTEIN"/>
    <property type="match status" value="1"/>
</dbReference>
<keyword evidence="4" id="KW-1185">Reference proteome</keyword>
<dbReference type="EMBL" id="BMXV01000005">
    <property type="protein sequence ID" value="GGY76110.1"/>
    <property type="molecule type" value="Genomic_DNA"/>
</dbReference>
<evidence type="ECO:0000256" key="1">
    <source>
        <dbReference type="SAM" id="MobiDB-lite"/>
    </source>
</evidence>
<dbReference type="Gene3D" id="3.40.960.10">
    <property type="entry name" value="VSR Endonuclease"/>
    <property type="match status" value="1"/>
</dbReference>
<evidence type="ECO:0000313" key="3">
    <source>
        <dbReference type="EMBL" id="GGY76110.1"/>
    </source>
</evidence>
<feature type="region of interest" description="Disordered" evidence="1">
    <location>
        <begin position="109"/>
        <end position="139"/>
    </location>
</feature>
<dbReference type="InterPro" id="IPR047216">
    <property type="entry name" value="Endonuclease_DUF559_bact"/>
</dbReference>
<gene>
    <name evidence="3" type="ORF">GCM10007071_24380</name>
</gene>
<feature type="domain" description="DUF559" evidence="2">
    <location>
        <begin position="2"/>
        <end position="107"/>
    </location>
</feature>
<dbReference type="Proteomes" id="UP000601597">
    <property type="component" value="Unassembled WGS sequence"/>
</dbReference>
<dbReference type="CDD" id="cd01038">
    <property type="entry name" value="Endonuclease_DUF559"/>
    <property type="match status" value="1"/>
</dbReference>